<feature type="domain" description="N-acetyltransferase" evidence="1">
    <location>
        <begin position="73"/>
        <end position="121"/>
    </location>
</feature>
<proteinExistence type="predicted"/>
<evidence type="ECO:0000313" key="2">
    <source>
        <dbReference type="EMBL" id="KAA1420127.1"/>
    </source>
</evidence>
<dbReference type="InterPro" id="IPR051908">
    <property type="entry name" value="Ribosomal_N-acetyltransferase"/>
</dbReference>
<name>A0A5Q6RQ32_9ACTN</name>
<sequence length="153" mass="16709">MLRLRDGFGRRGVQGSDHRAARLLELGHVVVDGPHRFRVGRSRRSRPTASKPTITVDELTFRPWRPIDVSALASARGRGVATRAVRAAASRLLHDVGFHRLEIEHSTANPASCRVATHAGFPLEGTRRSAALHADGGHDMHVHARLAAEQTLS</sequence>
<dbReference type="OrthoDB" id="2061990at2"/>
<dbReference type="PANTHER" id="PTHR43441">
    <property type="entry name" value="RIBOSOMAL-PROTEIN-SERINE ACETYLTRANSFERASE"/>
    <property type="match status" value="1"/>
</dbReference>
<dbReference type="InterPro" id="IPR000182">
    <property type="entry name" value="GNAT_dom"/>
</dbReference>
<dbReference type="GO" id="GO:0008999">
    <property type="term" value="F:protein-N-terminal-alanine acetyltransferase activity"/>
    <property type="evidence" value="ECO:0007669"/>
    <property type="project" value="TreeGrafter"/>
</dbReference>
<dbReference type="Gene3D" id="3.40.630.30">
    <property type="match status" value="1"/>
</dbReference>
<dbReference type="AlphaFoldDB" id="A0A5Q6RQ32"/>
<accession>A0A5Q6RQ32</accession>
<dbReference type="InterPro" id="IPR016181">
    <property type="entry name" value="Acyl_CoA_acyltransferase"/>
</dbReference>
<gene>
    <name evidence="2" type="ORF">FE697_018140</name>
</gene>
<dbReference type="GO" id="GO:1990189">
    <property type="term" value="F:protein N-terminal-serine acetyltransferase activity"/>
    <property type="evidence" value="ECO:0007669"/>
    <property type="project" value="TreeGrafter"/>
</dbReference>
<dbReference type="Proteomes" id="UP000307768">
    <property type="component" value="Unassembled WGS sequence"/>
</dbReference>
<dbReference type="PANTHER" id="PTHR43441:SF10">
    <property type="entry name" value="ACETYLTRANSFERASE"/>
    <property type="match status" value="1"/>
</dbReference>
<comment type="caution">
    <text evidence="2">The sequence shown here is derived from an EMBL/GenBank/DDBJ whole genome shotgun (WGS) entry which is preliminary data.</text>
</comment>
<keyword evidence="2" id="KW-0808">Transferase</keyword>
<reference evidence="2 3" key="1">
    <citation type="submission" date="2019-09" db="EMBL/GenBank/DDBJ databases">
        <title>Mumia zhuanghuii sp. nov. isolated from the intestinal contents of plateau pika (Ochotona curzoniae) in the Qinghai-Tibet plateau of China.</title>
        <authorList>
            <person name="Tian Z."/>
        </authorList>
    </citation>
    <scope>NUCLEOTIDE SEQUENCE [LARGE SCALE GENOMIC DNA]</scope>
    <source>
        <strain evidence="3">350</strain>
    </source>
</reference>
<protein>
    <submittedName>
        <fullName evidence="2">GNAT family N-acetyltransferase</fullName>
    </submittedName>
</protein>
<evidence type="ECO:0000313" key="3">
    <source>
        <dbReference type="Proteomes" id="UP000307768"/>
    </source>
</evidence>
<evidence type="ECO:0000259" key="1">
    <source>
        <dbReference type="Pfam" id="PF13302"/>
    </source>
</evidence>
<organism evidence="2 3">
    <name type="scientific">Mumia zhuanghuii</name>
    <dbReference type="NCBI Taxonomy" id="2585211"/>
    <lineage>
        <taxon>Bacteria</taxon>
        <taxon>Bacillati</taxon>
        <taxon>Actinomycetota</taxon>
        <taxon>Actinomycetes</taxon>
        <taxon>Propionibacteriales</taxon>
        <taxon>Nocardioidaceae</taxon>
        <taxon>Mumia</taxon>
    </lineage>
</organism>
<dbReference type="Pfam" id="PF13302">
    <property type="entry name" value="Acetyltransf_3"/>
    <property type="match status" value="1"/>
</dbReference>
<dbReference type="GO" id="GO:0005737">
    <property type="term" value="C:cytoplasm"/>
    <property type="evidence" value="ECO:0007669"/>
    <property type="project" value="TreeGrafter"/>
</dbReference>
<dbReference type="EMBL" id="VDFQ02000006">
    <property type="protein sequence ID" value="KAA1420127.1"/>
    <property type="molecule type" value="Genomic_DNA"/>
</dbReference>
<dbReference type="SUPFAM" id="SSF55729">
    <property type="entry name" value="Acyl-CoA N-acyltransferases (Nat)"/>
    <property type="match status" value="1"/>
</dbReference>